<keyword evidence="2" id="KW-0560">Oxidoreductase</keyword>
<dbReference type="Gene3D" id="3.30.43.10">
    <property type="entry name" value="Uridine Diphospho-n-acetylenolpyruvylglucosamine Reductase, domain 2"/>
    <property type="match status" value="1"/>
</dbReference>
<dbReference type="PROSITE" id="PS51387">
    <property type="entry name" value="FAD_PCMH"/>
    <property type="match status" value="1"/>
</dbReference>
<evidence type="ECO:0000256" key="1">
    <source>
        <dbReference type="ARBA" id="ARBA00022630"/>
    </source>
</evidence>
<keyword evidence="1" id="KW-0285">Flavoprotein</keyword>
<dbReference type="EMBL" id="CP016379">
    <property type="protein sequence ID" value="AZR72666.1"/>
    <property type="molecule type" value="Genomic_DNA"/>
</dbReference>
<dbReference type="SUPFAM" id="SSF55447">
    <property type="entry name" value="CO dehydrogenase flavoprotein C-terminal domain-like"/>
    <property type="match status" value="1"/>
</dbReference>
<protein>
    <recommendedName>
        <fullName evidence="3">FAD-binding PCMH-type domain-containing protein</fullName>
    </recommendedName>
</protein>
<dbReference type="InterPro" id="IPR016166">
    <property type="entry name" value="FAD-bd_PCMH"/>
</dbReference>
<evidence type="ECO:0000256" key="2">
    <source>
        <dbReference type="ARBA" id="ARBA00023002"/>
    </source>
</evidence>
<organism evidence="4 5">
    <name type="scientific">Anoxybacter fermentans</name>
    <dbReference type="NCBI Taxonomy" id="1323375"/>
    <lineage>
        <taxon>Bacteria</taxon>
        <taxon>Bacillati</taxon>
        <taxon>Bacillota</taxon>
        <taxon>Clostridia</taxon>
        <taxon>Halanaerobiales</taxon>
        <taxon>Anoxybacter</taxon>
    </lineage>
</organism>
<dbReference type="OrthoDB" id="9789842at2"/>
<gene>
    <name evidence="4" type="ORF">BBF96_04235</name>
</gene>
<dbReference type="InterPro" id="IPR016167">
    <property type="entry name" value="FAD-bd_PCMH_sub1"/>
</dbReference>
<dbReference type="InterPro" id="IPR036683">
    <property type="entry name" value="CO_DH_flav_C_dom_sf"/>
</dbReference>
<dbReference type="PANTHER" id="PTHR42659">
    <property type="entry name" value="XANTHINE DEHYDROGENASE SUBUNIT C-RELATED"/>
    <property type="match status" value="1"/>
</dbReference>
<dbReference type="InterPro" id="IPR036318">
    <property type="entry name" value="FAD-bd_PCMH-like_sf"/>
</dbReference>
<evidence type="ECO:0000259" key="3">
    <source>
        <dbReference type="PROSITE" id="PS51387"/>
    </source>
</evidence>
<name>A0A3Q9HPC8_9FIRM</name>
<dbReference type="SUPFAM" id="SSF56176">
    <property type="entry name" value="FAD-binding/transporter-associated domain-like"/>
    <property type="match status" value="1"/>
</dbReference>
<dbReference type="Pfam" id="PF00941">
    <property type="entry name" value="FAD_binding_5"/>
    <property type="match status" value="1"/>
</dbReference>
<dbReference type="SMART" id="SM01092">
    <property type="entry name" value="CO_deh_flav_C"/>
    <property type="match status" value="1"/>
</dbReference>
<dbReference type="InterPro" id="IPR005107">
    <property type="entry name" value="CO_DH_flav_C"/>
</dbReference>
<dbReference type="KEGG" id="aft:BBF96_04235"/>
<evidence type="ECO:0000313" key="5">
    <source>
        <dbReference type="Proteomes" id="UP000267250"/>
    </source>
</evidence>
<sequence>MKLTNFEYVVPGSVQEACQFLSEHGTEAKILCGGTDVIVRMRDGYWKPKYVVDIKRISGLNKISYDETIGLTIGATVTLNQVAGSEIVQKYYPVLAEGAHVIGSLQVRNRGTLVGNICNASPLADTAPALLVYEAEVTIAGPEGERVVPISEFFTGPGKTVLKIGEMVTKVTVPPITDAVGRYFKHARRKAVDLSSVGVAVLVLGKDGDKVKEVRIALGAVAPTPVRAKNAEALLKDVTITPELLEKVKEAVVSDISPISDIRASKEYRTEISQILVKRGIEEILGWE</sequence>
<dbReference type="GO" id="GO:0016491">
    <property type="term" value="F:oxidoreductase activity"/>
    <property type="evidence" value="ECO:0007669"/>
    <property type="project" value="UniProtKB-KW"/>
</dbReference>
<keyword evidence="5" id="KW-1185">Reference proteome</keyword>
<dbReference type="Pfam" id="PF03450">
    <property type="entry name" value="CO_deh_flav_C"/>
    <property type="match status" value="1"/>
</dbReference>
<proteinExistence type="predicted"/>
<evidence type="ECO:0000313" key="4">
    <source>
        <dbReference type="EMBL" id="AZR72666.1"/>
    </source>
</evidence>
<dbReference type="Gene3D" id="3.30.390.50">
    <property type="entry name" value="CO dehydrogenase flavoprotein, C-terminal domain"/>
    <property type="match status" value="1"/>
</dbReference>
<reference evidence="4 5" key="1">
    <citation type="submission" date="2016-07" db="EMBL/GenBank/DDBJ databases">
        <title>Genome and transcriptome analysis of iron-reducing fermentative bacteria Anoxybacter fermentans.</title>
        <authorList>
            <person name="Zeng X."/>
            <person name="Shao Z."/>
        </authorList>
    </citation>
    <scope>NUCLEOTIDE SEQUENCE [LARGE SCALE GENOMIC DNA]</scope>
    <source>
        <strain evidence="4 5">DY22613</strain>
    </source>
</reference>
<dbReference type="Proteomes" id="UP000267250">
    <property type="component" value="Chromosome"/>
</dbReference>
<dbReference type="AlphaFoldDB" id="A0A3Q9HPC8"/>
<feature type="domain" description="FAD-binding PCMH-type" evidence="3">
    <location>
        <begin position="1"/>
        <end position="178"/>
    </location>
</feature>
<dbReference type="InterPro" id="IPR002346">
    <property type="entry name" value="Mopterin_DH_FAD-bd"/>
</dbReference>
<dbReference type="PANTHER" id="PTHR42659:SF9">
    <property type="entry name" value="XANTHINE DEHYDROGENASE FAD-BINDING SUBUNIT XDHB-RELATED"/>
    <property type="match status" value="1"/>
</dbReference>
<dbReference type="InterPro" id="IPR016169">
    <property type="entry name" value="FAD-bd_PCMH_sub2"/>
</dbReference>
<dbReference type="GO" id="GO:0071949">
    <property type="term" value="F:FAD binding"/>
    <property type="evidence" value="ECO:0007669"/>
    <property type="project" value="InterPro"/>
</dbReference>
<accession>A0A3Q9HPC8</accession>
<dbReference type="RefSeq" id="WP_127015996.1">
    <property type="nucleotide sequence ID" value="NZ_CP016379.1"/>
</dbReference>
<dbReference type="InterPro" id="IPR051312">
    <property type="entry name" value="Diverse_Substr_Oxidored"/>
</dbReference>
<dbReference type="Gene3D" id="3.30.465.10">
    <property type="match status" value="1"/>
</dbReference>